<evidence type="ECO:0000256" key="19">
    <source>
        <dbReference type="SAM" id="SignalP"/>
    </source>
</evidence>
<evidence type="ECO:0000256" key="3">
    <source>
        <dbReference type="ARBA" id="ARBA00022475"/>
    </source>
</evidence>
<feature type="domain" description="G-protein coupled receptors family 3 profile" evidence="20">
    <location>
        <begin position="370"/>
        <end position="640"/>
    </location>
</feature>
<evidence type="ECO:0000256" key="17">
    <source>
        <dbReference type="SAM" id="MobiDB-lite"/>
    </source>
</evidence>
<feature type="transmembrane region" description="Helical" evidence="18">
    <location>
        <begin position="368"/>
        <end position="393"/>
    </location>
</feature>
<keyword evidence="5 19" id="KW-0732">Signal</keyword>
<reference evidence="21" key="1">
    <citation type="submission" date="2019-08" db="EMBL/GenBank/DDBJ databases">
        <title>The improved chromosome-level genome for the pearl oyster Pinctada fucata martensii using PacBio sequencing and Hi-C.</title>
        <authorList>
            <person name="Zheng Z."/>
        </authorList>
    </citation>
    <scope>NUCLEOTIDE SEQUENCE</scope>
    <source>
        <strain evidence="21">ZZ-2019</strain>
        <tissue evidence="21">Adductor muscle</tissue>
    </source>
</reference>
<protein>
    <recommendedName>
        <fullName evidence="20">G-protein coupled receptors family 3 profile domain-containing protein</fullName>
    </recommendedName>
</protein>
<evidence type="ECO:0000256" key="15">
    <source>
        <dbReference type="ARBA" id="ARBA00023273"/>
    </source>
</evidence>
<evidence type="ECO:0000256" key="2">
    <source>
        <dbReference type="ARBA" id="ARBA00007242"/>
    </source>
</evidence>
<keyword evidence="13" id="KW-0807">Transducer</keyword>
<comment type="caution">
    <text evidence="21">The sequence shown here is derived from an EMBL/GenBank/DDBJ whole genome shotgun (WGS) entry which is preliminary data.</text>
</comment>
<feature type="region of interest" description="Disordered" evidence="17">
    <location>
        <begin position="723"/>
        <end position="751"/>
    </location>
</feature>
<evidence type="ECO:0000256" key="4">
    <source>
        <dbReference type="ARBA" id="ARBA00022692"/>
    </source>
</evidence>
<evidence type="ECO:0000256" key="1">
    <source>
        <dbReference type="ARBA" id="ARBA00004487"/>
    </source>
</evidence>
<dbReference type="PANTHER" id="PTHR32546:SF26">
    <property type="entry name" value="SMOG, ISOFORM D"/>
    <property type="match status" value="1"/>
</dbReference>
<evidence type="ECO:0000256" key="12">
    <source>
        <dbReference type="ARBA" id="ARBA00023180"/>
    </source>
</evidence>
<keyword evidence="12" id="KW-0325">Glycoprotein</keyword>
<evidence type="ECO:0000256" key="10">
    <source>
        <dbReference type="ARBA" id="ARBA00023157"/>
    </source>
</evidence>
<dbReference type="GO" id="GO:0004930">
    <property type="term" value="F:G protein-coupled receptor activity"/>
    <property type="evidence" value="ECO:0007669"/>
    <property type="project" value="UniProtKB-KW"/>
</dbReference>
<evidence type="ECO:0000256" key="5">
    <source>
        <dbReference type="ARBA" id="ARBA00022729"/>
    </source>
</evidence>
<comment type="subcellular location">
    <subcellularLocation>
        <location evidence="1">Cell projection</location>
        <location evidence="1">Neuron projection</location>
    </subcellularLocation>
    <subcellularLocation>
        <location evidence="16">Postsynaptic cell membrane</location>
        <topology evidence="16">Multi-pass membrane protein</topology>
    </subcellularLocation>
</comment>
<evidence type="ECO:0000256" key="8">
    <source>
        <dbReference type="ARBA" id="ARBA00023040"/>
    </source>
</evidence>
<keyword evidence="9 18" id="KW-0472">Membrane</keyword>
<name>A0AA88XDH4_PINIB</name>
<sequence length="787" mass="90631">MNICGLVFRRVFCLIWLFLELVFLFVLDPVTARVGAINDQVTQRTLRGTRFSEDSIQATLALDYINRTFTNKALVQSKCLTRSAATLGNFSFAFDKSIFSKQFNFLAEQTVLIANTITDILEKSEIKHTLDDSHIKTLYSLWKYTVHNNSQIVGGGIAFKSFFPYVSKQASSSVVSPFENLHKKFNYTDAEFFNILARRNFSNFKSVPSVKVKDGYWTLPYYDCWNTERWIITYSVPFFKPKPNRIPEFRGVVMIDIDLYKTTINQCATDESLFSNSDKCQHETTECKPLPNAGLFYGNYMCVCRKGLYYPEKNSSNKISGFYIESEFLKSLSNSSYNFSGEDYHCLPCAKGCIECTDDSPCMAEYDILLRGIPLGIQSFSVTVTIVIGIVVLRLRKTRVMVAGMWPLLEIILLGAILLYTTVIIQYFEPTTTICIIIPWFREVGFAIVYGALVLKIYRLLAEFQSRKAHRVHVRDKDLLKYLCCVMVVVIGYMSAWTTVTFDHIREGKDIIQTGYTPDDELKYLMCKAGWWEYVIEIAELLFLMFGIYMCYRVRSAPSEYSEGTYVSAAICYEAVISIVYYILRHVYWLELHPDYMFLMSFIRCQLTATVTLVLIFGPKLLFAHRPPDDHFIRNRAYSSSEVQEPMPPEAMKLNVSISSNGDVDVGEVSLADMDPEDIRAELKRLYTQLQIYKTRAMRKDNPHISKKRGGRKQTHRRFSLQPFHHKRHHHSEHDHEVSKTPEESTNSAEAVSVAYETTTANKYEDGHEAKENKKEQCTVTFKMNLK</sequence>
<dbReference type="Proteomes" id="UP001186944">
    <property type="component" value="Unassembled WGS sequence"/>
</dbReference>
<evidence type="ECO:0000259" key="20">
    <source>
        <dbReference type="PROSITE" id="PS50259"/>
    </source>
</evidence>
<dbReference type="Gene3D" id="3.30.450.20">
    <property type="entry name" value="PAS domain"/>
    <property type="match status" value="1"/>
</dbReference>
<evidence type="ECO:0000256" key="9">
    <source>
        <dbReference type="ARBA" id="ARBA00023136"/>
    </source>
</evidence>
<evidence type="ECO:0000256" key="18">
    <source>
        <dbReference type="SAM" id="Phobius"/>
    </source>
</evidence>
<evidence type="ECO:0000313" key="21">
    <source>
        <dbReference type="EMBL" id="KAK3083240.1"/>
    </source>
</evidence>
<feature type="transmembrane region" description="Helical" evidence="18">
    <location>
        <begin position="531"/>
        <end position="552"/>
    </location>
</feature>
<dbReference type="Pfam" id="PF22572">
    <property type="entry name" value="GPR158_179_EC"/>
    <property type="match status" value="1"/>
</dbReference>
<dbReference type="AlphaFoldDB" id="A0AA88XDH4"/>
<evidence type="ECO:0000256" key="16">
    <source>
        <dbReference type="ARBA" id="ARBA00034104"/>
    </source>
</evidence>
<evidence type="ECO:0000256" key="11">
    <source>
        <dbReference type="ARBA" id="ARBA00023170"/>
    </source>
</evidence>
<keyword evidence="14" id="KW-0628">Postsynaptic cell membrane</keyword>
<dbReference type="Pfam" id="PF00003">
    <property type="entry name" value="7tm_3"/>
    <property type="match status" value="1"/>
</dbReference>
<gene>
    <name evidence="21" type="ORF">FSP39_017567</name>
</gene>
<dbReference type="GO" id="GO:0045211">
    <property type="term" value="C:postsynaptic membrane"/>
    <property type="evidence" value="ECO:0007669"/>
    <property type="project" value="UniProtKB-SubCell"/>
</dbReference>
<dbReference type="EMBL" id="VSWD01000014">
    <property type="protein sequence ID" value="KAK3083240.1"/>
    <property type="molecule type" value="Genomic_DNA"/>
</dbReference>
<keyword evidence="8" id="KW-0297">G-protein coupled receptor</keyword>
<feature type="transmembrane region" description="Helical" evidence="18">
    <location>
        <begin position="596"/>
        <end position="617"/>
    </location>
</feature>
<keyword evidence="6 18" id="KW-1133">Transmembrane helix</keyword>
<keyword evidence="22" id="KW-1185">Reference proteome</keyword>
<accession>A0AA88XDH4</accession>
<proteinExistence type="inferred from homology"/>
<evidence type="ECO:0000256" key="7">
    <source>
        <dbReference type="ARBA" id="ARBA00023018"/>
    </source>
</evidence>
<dbReference type="InterPro" id="IPR043458">
    <property type="entry name" value="GPR158/179"/>
</dbReference>
<dbReference type="GO" id="GO:0043005">
    <property type="term" value="C:neuron projection"/>
    <property type="evidence" value="ECO:0007669"/>
    <property type="project" value="UniProtKB-SubCell"/>
</dbReference>
<dbReference type="CDD" id="cd15293">
    <property type="entry name" value="7tmC_GPR158-like"/>
    <property type="match status" value="1"/>
</dbReference>
<dbReference type="CDD" id="cd12913">
    <property type="entry name" value="PDC1_MCP_like"/>
    <property type="match status" value="1"/>
</dbReference>
<dbReference type="PANTHER" id="PTHR32546">
    <property type="entry name" value="G-PROTEIN COUPLED RECEPTOR 158-RELATED"/>
    <property type="match status" value="1"/>
</dbReference>
<evidence type="ECO:0000256" key="6">
    <source>
        <dbReference type="ARBA" id="ARBA00022989"/>
    </source>
</evidence>
<evidence type="ECO:0000313" key="22">
    <source>
        <dbReference type="Proteomes" id="UP001186944"/>
    </source>
</evidence>
<keyword evidence="7" id="KW-0770">Synapse</keyword>
<evidence type="ECO:0000256" key="13">
    <source>
        <dbReference type="ARBA" id="ARBA00023224"/>
    </source>
</evidence>
<feature type="chain" id="PRO_5041673308" description="G-protein coupled receptors family 3 profile domain-containing protein" evidence="19">
    <location>
        <begin position="33"/>
        <end position="787"/>
    </location>
</feature>
<keyword evidence="3" id="KW-1003">Cell membrane</keyword>
<evidence type="ECO:0000256" key="14">
    <source>
        <dbReference type="ARBA" id="ARBA00023257"/>
    </source>
</evidence>
<dbReference type="InterPro" id="IPR054714">
    <property type="entry name" value="GPR158_179_extracellular"/>
</dbReference>
<comment type="similarity">
    <text evidence="2">Belongs to the G-protein coupled receptor 3 family.</text>
</comment>
<feature type="transmembrane region" description="Helical" evidence="18">
    <location>
        <begin position="564"/>
        <end position="584"/>
    </location>
</feature>
<dbReference type="PROSITE" id="PS50259">
    <property type="entry name" value="G_PROTEIN_RECEP_F3_4"/>
    <property type="match status" value="1"/>
</dbReference>
<keyword evidence="10" id="KW-1015">Disulfide bond</keyword>
<feature type="transmembrane region" description="Helical" evidence="18">
    <location>
        <begin position="479"/>
        <end position="500"/>
    </location>
</feature>
<organism evidence="21 22">
    <name type="scientific">Pinctada imbricata</name>
    <name type="common">Atlantic pearl-oyster</name>
    <name type="synonym">Pinctada martensii</name>
    <dbReference type="NCBI Taxonomy" id="66713"/>
    <lineage>
        <taxon>Eukaryota</taxon>
        <taxon>Metazoa</taxon>
        <taxon>Spiralia</taxon>
        <taxon>Lophotrochozoa</taxon>
        <taxon>Mollusca</taxon>
        <taxon>Bivalvia</taxon>
        <taxon>Autobranchia</taxon>
        <taxon>Pteriomorphia</taxon>
        <taxon>Pterioida</taxon>
        <taxon>Pterioidea</taxon>
        <taxon>Pteriidae</taxon>
        <taxon>Pinctada</taxon>
    </lineage>
</organism>
<feature type="transmembrane region" description="Helical" evidence="18">
    <location>
        <begin position="440"/>
        <end position="458"/>
    </location>
</feature>
<keyword evidence="11" id="KW-0675">Receptor</keyword>
<dbReference type="InterPro" id="IPR017978">
    <property type="entry name" value="GPCR_3_C"/>
</dbReference>
<keyword evidence="4 18" id="KW-0812">Transmembrane</keyword>
<feature type="transmembrane region" description="Helical" evidence="18">
    <location>
        <begin position="405"/>
        <end position="428"/>
    </location>
</feature>
<feature type="compositionally biased region" description="Basic and acidic residues" evidence="17">
    <location>
        <begin position="732"/>
        <end position="743"/>
    </location>
</feature>
<keyword evidence="15" id="KW-0966">Cell projection</keyword>
<feature type="signal peptide" evidence="19">
    <location>
        <begin position="1"/>
        <end position="32"/>
    </location>
</feature>